<evidence type="ECO:0008006" key="4">
    <source>
        <dbReference type="Google" id="ProtNLM"/>
    </source>
</evidence>
<accession>A0ABY7PIG2</accession>
<organism evidence="2 3">
    <name type="scientific">Hymenobacter yonginensis</name>
    <dbReference type="NCBI Taxonomy" id="748197"/>
    <lineage>
        <taxon>Bacteria</taxon>
        <taxon>Pseudomonadati</taxon>
        <taxon>Bacteroidota</taxon>
        <taxon>Cytophagia</taxon>
        <taxon>Cytophagales</taxon>
        <taxon>Hymenobacteraceae</taxon>
        <taxon>Hymenobacter</taxon>
    </lineage>
</organism>
<feature type="transmembrane region" description="Helical" evidence="1">
    <location>
        <begin position="49"/>
        <end position="66"/>
    </location>
</feature>
<feature type="transmembrane region" description="Helical" evidence="1">
    <location>
        <begin position="25"/>
        <end position="43"/>
    </location>
</feature>
<evidence type="ECO:0000313" key="2">
    <source>
        <dbReference type="EMBL" id="WBO82902.1"/>
    </source>
</evidence>
<keyword evidence="1" id="KW-0812">Transmembrane</keyword>
<dbReference type="RefSeq" id="WP_270125244.1">
    <property type="nucleotide sequence ID" value="NZ_CP115396.1"/>
</dbReference>
<dbReference type="Proteomes" id="UP001211872">
    <property type="component" value="Chromosome"/>
</dbReference>
<sequence>MNTPDTSGPVTLYHKNRGRIERLRGFSHLLPALILFSGLWDVLVGEETLTPLLGLEVAVGAAYVLLLLRELRQLRRHGVAHHEKIAWLELAAAGILALEGYHIWHRHHETALRTGVHRLHVLPWLYWAVAVWYGLMAFGLAQLHRRRFLHLHEAGFSGRLHPFRRRFDFRWDQLTRVEPVGATDAVVHTVAGEPRLLSFAQVHDGAAHRDQLLAHAARGTHAQQGPNDSPGSKQDA</sequence>
<feature type="transmembrane region" description="Helical" evidence="1">
    <location>
        <begin position="124"/>
        <end position="143"/>
    </location>
</feature>
<keyword evidence="1" id="KW-0472">Membrane</keyword>
<gene>
    <name evidence="2" type="ORF">O9Z63_10940</name>
</gene>
<keyword evidence="1" id="KW-1133">Transmembrane helix</keyword>
<name>A0ABY7PIG2_9BACT</name>
<evidence type="ECO:0000313" key="3">
    <source>
        <dbReference type="Proteomes" id="UP001211872"/>
    </source>
</evidence>
<evidence type="ECO:0000256" key="1">
    <source>
        <dbReference type="SAM" id="Phobius"/>
    </source>
</evidence>
<proteinExistence type="predicted"/>
<reference evidence="2 3" key="1">
    <citation type="journal article" date="2011" name="Int. J. Syst. Evol. Microbiol.">
        <title>Hymenobacter yonginensis sp. nov., isolated from a mesotrophic artificial lake.</title>
        <authorList>
            <person name="Joung Y."/>
            <person name="Cho S.H."/>
            <person name="Kim H."/>
            <person name="Kim S.B."/>
            <person name="Joh K."/>
        </authorList>
    </citation>
    <scope>NUCLEOTIDE SEQUENCE [LARGE SCALE GENOMIC DNA]</scope>
    <source>
        <strain evidence="2 3">KCTC 22745</strain>
    </source>
</reference>
<keyword evidence="3" id="KW-1185">Reference proteome</keyword>
<feature type="transmembrane region" description="Helical" evidence="1">
    <location>
        <begin position="86"/>
        <end position="104"/>
    </location>
</feature>
<dbReference type="EMBL" id="CP115396">
    <property type="protein sequence ID" value="WBO82902.1"/>
    <property type="molecule type" value="Genomic_DNA"/>
</dbReference>
<protein>
    <recommendedName>
        <fullName evidence="4">PH domain-containing protein</fullName>
    </recommendedName>
</protein>